<evidence type="ECO:0000313" key="2">
    <source>
        <dbReference type="EnsemblMetazoa" id="PPA34016.1"/>
    </source>
</evidence>
<reference evidence="2" key="2">
    <citation type="submission" date="2022-06" db="UniProtKB">
        <authorList>
            <consortium name="EnsemblMetazoa"/>
        </authorList>
    </citation>
    <scope>IDENTIFICATION</scope>
    <source>
        <strain evidence="2">PS312</strain>
    </source>
</reference>
<evidence type="ECO:0000313" key="3">
    <source>
        <dbReference type="Proteomes" id="UP000005239"/>
    </source>
</evidence>
<organism evidence="2 3">
    <name type="scientific">Pristionchus pacificus</name>
    <name type="common">Parasitic nematode worm</name>
    <dbReference type="NCBI Taxonomy" id="54126"/>
    <lineage>
        <taxon>Eukaryota</taxon>
        <taxon>Metazoa</taxon>
        <taxon>Ecdysozoa</taxon>
        <taxon>Nematoda</taxon>
        <taxon>Chromadorea</taxon>
        <taxon>Rhabditida</taxon>
        <taxon>Rhabditina</taxon>
        <taxon>Diplogasteromorpha</taxon>
        <taxon>Diplogasteroidea</taxon>
        <taxon>Neodiplogasteridae</taxon>
        <taxon>Pristionchus</taxon>
    </lineage>
</organism>
<dbReference type="EnsemblMetazoa" id="PPA34016.1">
    <property type="protein sequence ID" value="PPA34016.1"/>
    <property type="gene ID" value="WBGene00272385"/>
</dbReference>
<dbReference type="PANTHER" id="PTHR22955">
    <property type="entry name" value="RETROTRANSPOSON"/>
    <property type="match status" value="1"/>
</dbReference>
<dbReference type="Pfam" id="PF03564">
    <property type="entry name" value="DUF1759"/>
    <property type="match status" value="1"/>
</dbReference>
<dbReference type="OrthoDB" id="5868234at2759"/>
<protein>
    <submittedName>
        <fullName evidence="2">Uncharacterized protein</fullName>
    </submittedName>
</protein>
<gene>
    <name evidence="2" type="primary">WBGene00272385</name>
</gene>
<dbReference type="PANTHER" id="PTHR22955:SF65">
    <property type="entry name" value="INTEGRASE CATALYTIC DOMAIN-CONTAINING PROTEIN"/>
    <property type="match status" value="1"/>
</dbReference>
<dbReference type="Proteomes" id="UP000005239">
    <property type="component" value="Unassembled WGS sequence"/>
</dbReference>
<dbReference type="InterPro" id="IPR005312">
    <property type="entry name" value="DUF1759"/>
</dbReference>
<feature type="region of interest" description="Disordered" evidence="1">
    <location>
        <begin position="1"/>
        <end position="25"/>
    </location>
</feature>
<keyword evidence="3" id="KW-1185">Reference proteome</keyword>
<proteinExistence type="predicted"/>
<accession>A0A2A6BK24</accession>
<dbReference type="AlphaFoldDB" id="A0A2A6BK24"/>
<feature type="region of interest" description="Disordered" evidence="1">
    <location>
        <begin position="756"/>
        <end position="775"/>
    </location>
</feature>
<feature type="compositionally biased region" description="Polar residues" evidence="1">
    <location>
        <begin position="756"/>
        <end position="771"/>
    </location>
</feature>
<evidence type="ECO:0000256" key="1">
    <source>
        <dbReference type="SAM" id="MobiDB-lite"/>
    </source>
</evidence>
<reference evidence="3" key="1">
    <citation type="journal article" date="2008" name="Nat. Genet.">
        <title>The Pristionchus pacificus genome provides a unique perspective on nematode lifestyle and parasitism.</title>
        <authorList>
            <person name="Dieterich C."/>
            <person name="Clifton S.W."/>
            <person name="Schuster L.N."/>
            <person name="Chinwalla A."/>
            <person name="Delehaunty K."/>
            <person name="Dinkelacker I."/>
            <person name="Fulton L."/>
            <person name="Fulton R."/>
            <person name="Godfrey J."/>
            <person name="Minx P."/>
            <person name="Mitreva M."/>
            <person name="Roeseler W."/>
            <person name="Tian H."/>
            <person name="Witte H."/>
            <person name="Yang S.P."/>
            <person name="Wilson R.K."/>
            <person name="Sommer R.J."/>
        </authorList>
    </citation>
    <scope>NUCLEOTIDE SEQUENCE [LARGE SCALE GENOMIC DNA]</scope>
    <source>
        <strain evidence="3">PS312</strain>
    </source>
</reference>
<dbReference type="CDD" id="cd00303">
    <property type="entry name" value="retropepsin_like"/>
    <property type="match status" value="1"/>
</dbReference>
<accession>A0A8R1YMM3</accession>
<sequence>MVHRADPSPVKVPRGPNEHSTPPTVPLETKFVNFVPRKTTRKMSQFESSYKKLLSSISSLSPLVTSIENDISQIFEISSSDEIEKISARVARILVDAQIIRDDYSDLFSSLIQSVDSMDDNDSNKEEEKKKLIEFKSSTEAASSMEVDPVSVSNVVSKLENKFRRSLETATVRASALSRLTPPISVPSNGVAQSIPLLSTPVDGDSTSTSQPATAHIEYQTLAPKIVDLEARLSNSNAQSSPHSNIVLPPITLQTFDGVDITKWLAYKYQLDMLILNQPQYNEVEKICYVRSTLRGTALSLISTIPTNKDFLAKIIARLETEYSRPNLTQATLLQSLLKVQSKSNKLEDQLDTVRIMINLVHSISDDCGLDGLVMQQQIADRIHPRFIPVIWRRRSATLLESLELIEETLRTELEDVTMINAISDRNHHQKSVVVNNYSGSLSMPRSSVTNSSPPSPKAPRGPKCVFCGNHNYSFECTTVKLAKDRKEILRRKKLCFCCFSSEHNSADCSKKCAKCSGEHHRSICDKPSNTAVNVVSMQQPERLFTTTATVVDPPSNRSISVNTQTSYTHQSERLFTVDTQIANPDPAVDNSITASILLDHGAQANLITRDLADRLALVPFDQRELTISGFNDEPVQSSTYDIVKLDVVTDCDHFPIEAVVVDKAPLSSIHNQPLDIADLDVINASLGYVPHHLTTHTATHSELLLSVGDTLEMLENSEVTKLPSGFHLIKSSLGPFVVGKTRTRIKRIDPLVSALTSNPHETRPNVHTPSPSTPQPLKLLPIAISTVTIHPIKNVHSLPLCPREDSIVITHCNSNINDASPESSVPQSFASSKKVGEDSKTLIESDHPVNELLQIPTDHSTPSVVDCISTPFIVKALNANISPHRTPIITPVIPSLVHHPTIPPSHFNYSDRIHSHPSIFDPSTSHSMVQLTYSHSNDPPMFHYPIFGPSTSDPSTSHSMVQLTYSHSNDPPMFHYPIFDPSTSDPSTSHSMVQLTYSHSNDPPMFHYPIFDPSTSDPSTSHSMVQLTYSHSNDPPMFHFAENHGKENYNPALMP</sequence>
<name>A0A2A6BK24_PRIPA</name>